<sequence>MKVVCKENGKDSKSQQRKSLKVLGEGCRLMYK</sequence>
<evidence type="ECO:0000313" key="1">
    <source>
        <dbReference type="EMBL" id="KAJ6634689.1"/>
    </source>
</evidence>
<dbReference type="EMBL" id="WJQU01000004">
    <property type="protein sequence ID" value="KAJ6634689.1"/>
    <property type="molecule type" value="Genomic_DNA"/>
</dbReference>
<keyword evidence="2" id="KW-1185">Reference proteome</keyword>
<reference evidence="1" key="1">
    <citation type="submission" date="2022-07" db="EMBL/GenBank/DDBJ databases">
        <authorList>
            <person name="Trinca V."/>
            <person name="Uliana J.V.C."/>
            <person name="Torres T.T."/>
            <person name="Ward R.J."/>
            <person name="Monesi N."/>
        </authorList>
    </citation>
    <scope>NUCLEOTIDE SEQUENCE</scope>
    <source>
        <strain evidence="1">HSMRA1968</strain>
        <tissue evidence="1">Whole embryos</tissue>
    </source>
</reference>
<dbReference type="AlphaFoldDB" id="A0A9Q0MN34"/>
<protein>
    <submittedName>
        <fullName evidence="1">Uncharacterized protein</fullName>
    </submittedName>
</protein>
<accession>A0A9Q0MN34</accession>
<dbReference type="Proteomes" id="UP001151699">
    <property type="component" value="Chromosome C"/>
</dbReference>
<comment type="caution">
    <text evidence="1">The sequence shown here is derived from an EMBL/GenBank/DDBJ whole genome shotgun (WGS) entry which is preliminary data.</text>
</comment>
<gene>
    <name evidence="1" type="ORF">Bhyg_13266</name>
</gene>
<name>A0A9Q0MN34_9DIPT</name>
<organism evidence="1 2">
    <name type="scientific">Pseudolycoriella hygida</name>
    <dbReference type="NCBI Taxonomy" id="35572"/>
    <lineage>
        <taxon>Eukaryota</taxon>
        <taxon>Metazoa</taxon>
        <taxon>Ecdysozoa</taxon>
        <taxon>Arthropoda</taxon>
        <taxon>Hexapoda</taxon>
        <taxon>Insecta</taxon>
        <taxon>Pterygota</taxon>
        <taxon>Neoptera</taxon>
        <taxon>Endopterygota</taxon>
        <taxon>Diptera</taxon>
        <taxon>Nematocera</taxon>
        <taxon>Sciaroidea</taxon>
        <taxon>Sciaridae</taxon>
        <taxon>Pseudolycoriella</taxon>
    </lineage>
</organism>
<proteinExistence type="predicted"/>
<evidence type="ECO:0000313" key="2">
    <source>
        <dbReference type="Proteomes" id="UP001151699"/>
    </source>
</evidence>